<dbReference type="STRING" id="200361.A0A453F7C3"/>
<dbReference type="PANTHER" id="PTHR23069">
    <property type="entry name" value="AAA DOMAIN-CONTAINING"/>
    <property type="match status" value="1"/>
</dbReference>
<dbReference type="InterPro" id="IPR041569">
    <property type="entry name" value="AAA_lid_3"/>
</dbReference>
<comment type="similarity">
    <text evidence="1">Belongs to the AAA ATPase family.</text>
</comment>
<reference evidence="11" key="1">
    <citation type="journal article" date="2014" name="Science">
        <title>Ancient hybridizations among the ancestral genomes of bread wheat.</title>
        <authorList>
            <consortium name="International Wheat Genome Sequencing Consortium,"/>
            <person name="Marcussen T."/>
            <person name="Sandve S.R."/>
            <person name="Heier L."/>
            <person name="Spannagl M."/>
            <person name="Pfeifer M."/>
            <person name="Jakobsen K.S."/>
            <person name="Wulff B.B."/>
            <person name="Steuernagel B."/>
            <person name="Mayer K.F."/>
            <person name="Olsen O.A."/>
        </authorList>
    </citation>
    <scope>NUCLEOTIDE SEQUENCE [LARGE SCALE GENOMIC DNA]</scope>
    <source>
        <strain evidence="11">cv. AL8/78</strain>
    </source>
</reference>
<dbReference type="GO" id="GO:0008270">
    <property type="term" value="F:zinc ion binding"/>
    <property type="evidence" value="ECO:0007669"/>
    <property type="project" value="UniProtKB-KW"/>
</dbReference>
<feature type="region of interest" description="Disordered" evidence="8">
    <location>
        <begin position="1"/>
        <end position="311"/>
    </location>
</feature>
<dbReference type="InterPro" id="IPR034732">
    <property type="entry name" value="EPHD"/>
</dbReference>
<reference evidence="10" key="3">
    <citation type="journal article" date="2017" name="Nature">
        <title>Genome sequence of the progenitor of the wheat D genome Aegilops tauschii.</title>
        <authorList>
            <person name="Luo M.C."/>
            <person name="Gu Y.Q."/>
            <person name="Puiu D."/>
            <person name="Wang H."/>
            <person name="Twardziok S.O."/>
            <person name="Deal K.R."/>
            <person name="Huo N."/>
            <person name="Zhu T."/>
            <person name="Wang L."/>
            <person name="Wang Y."/>
            <person name="McGuire P.E."/>
            <person name="Liu S."/>
            <person name="Long H."/>
            <person name="Ramasamy R.K."/>
            <person name="Rodriguez J.C."/>
            <person name="Van S.L."/>
            <person name="Yuan L."/>
            <person name="Wang Z."/>
            <person name="Xia Z."/>
            <person name="Xiao L."/>
            <person name="Anderson O.D."/>
            <person name="Ouyang S."/>
            <person name="Liang Y."/>
            <person name="Zimin A.V."/>
            <person name="Pertea G."/>
            <person name="Qi P."/>
            <person name="Bennetzen J.L."/>
            <person name="Dai X."/>
            <person name="Dawson M.W."/>
            <person name="Muller H.G."/>
            <person name="Kugler K."/>
            <person name="Rivarola-Duarte L."/>
            <person name="Spannagl M."/>
            <person name="Mayer K.F.X."/>
            <person name="Lu F.H."/>
            <person name="Bevan M.W."/>
            <person name="Leroy P."/>
            <person name="Li P."/>
            <person name="You F.M."/>
            <person name="Sun Q."/>
            <person name="Liu Z."/>
            <person name="Lyons E."/>
            <person name="Wicker T."/>
            <person name="Salzberg S.L."/>
            <person name="Devos K.M."/>
            <person name="Dvorak J."/>
        </authorList>
    </citation>
    <scope>NUCLEOTIDE SEQUENCE [LARGE SCALE GENOMIC DNA]</scope>
    <source>
        <strain evidence="10">cv. AL8/78</strain>
    </source>
</reference>
<dbReference type="PROSITE" id="PS00674">
    <property type="entry name" value="AAA"/>
    <property type="match status" value="1"/>
</dbReference>
<feature type="compositionally biased region" description="Polar residues" evidence="8">
    <location>
        <begin position="1682"/>
        <end position="1700"/>
    </location>
</feature>
<dbReference type="GO" id="GO:0003682">
    <property type="term" value="F:chromatin binding"/>
    <property type="evidence" value="ECO:0007669"/>
    <property type="project" value="TreeGrafter"/>
</dbReference>
<keyword evidence="2" id="KW-0479">Metal-binding</keyword>
<reference evidence="10" key="4">
    <citation type="submission" date="2019-03" db="UniProtKB">
        <authorList>
            <consortium name="EnsemblPlants"/>
        </authorList>
    </citation>
    <scope>IDENTIFICATION</scope>
</reference>
<keyword evidence="6" id="KW-0067">ATP-binding</keyword>
<dbReference type="FunFam" id="1.10.8.60:FF:000084">
    <property type="entry name" value="p-loop containing nucleoside triphosphate hydrolase superfamily protein"/>
    <property type="match status" value="1"/>
</dbReference>
<dbReference type="FunFam" id="3.40.50.300:FF:000061">
    <property type="entry name" value="ATPase family, AAA domain-containing 2"/>
    <property type="match status" value="1"/>
</dbReference>
<dbReference type="GO" id="GO:0042393">
    <property type="term" value="F:histone binding"/>
    <property type="evidence" value="ECO:0007669"/>
    <property type="project" value="TreeGrafter"/>
</dbReference>
<dbReference type="PANTHER" id="PTHR23069:SF7">
    <property type="entry name" value="P-LOOP CONTAINING NUCLEOSIDE TRIPHOSPHATE HYDROLASES SUPERFAMILY PROTEIN"/>
    <property type="match status" value="1"/>
</dbReference>
<keyword evidence="3" id="KW-0547">Nucleotide-binding</keyword>
<evidence type="ECO:0000259" key="9">
    <source>
        <dbReference type="PROSITE" id="PS51805"/>
    </source>
</evidence>
<dbReference type="InterPro" id="IPR013083">
    <property type="entry name" value="Znf_RING/FYVE/PHD"/>
</dbReference>
<evidence type="ECO:0000256" key="6">
    <source>
        <dbReference type="ARBA" id="ARBA00022840"/>
    </source>
</evidence>
<dbReference type="PROSITE" id="PS51805">
    <property type="entry name" value="EPHD"/>
    <property type="match status" value="1"/>
</dbReference>
<evidence type="ECO:0000256" key="8">
    <source>
        <dbReference type="SAM" id="MobiDB-lite"/>
    </source>
</evidence>
<feature type="region of interest" description="Disordered" evidence="8">
    <location>
        <begin position="1682"/>
        <end position="1716"/>
    </location>
</feature>
<feature type="region of interest" description="Disordered" evidence="8">
    <location>
        <begin position="1540"/>
        <end position="1566"/>
    </location>
</feature>
<organism evidence="10 11">
    <name type="scientific">Aegilops tauschii subsp. strangulata</name>
    <name type="common">Goatgrass</name>
    <dbReference type="NCBI Taxonomy" id="200361"/>
    <lineage>
        <taxon>Eukaryota</taxon>
        <taxon>Viridiplantae</taxon>
        <taxon>Streptophyta</taxon>
        <taxon>Embryophyta</taxon>
        <taxon>Tracheophyta</taxon>
        <taxon>Spermatophyta</taxon>
        <taxon>Magnoliopsida</taxon>
        <taxon>Liliopsida</taxon>
        <taxon>Poales</taxon>
        <taxon>Poaceae</taxon>
        <taxon>BOP clade</taxon>
        <taxon>Pooideae</taxon>
        <taxon>Triticodae</taxon>
        <taxon>Triticeae</taxon>
        <taxon>Triticinae</taxon>
        <taxon>Aegilops</taxon>
    </lineage>
</organism>
<proteinExistence type="inferred from homology"/>
<feature type="domain" description="PHD-type" evidence="9">
    <location>
        <begin position="407"/>
        <end position="545"/>
    </location>
</feature>
<feature type="compositionally biased region" description="Acidic residues" evidence="8">
    <location>
        <begin position="189"/>
        <end position="204"/>
    </location>
</feature>
<dbReference type="GO" id="GO:0006334">
    <property type="term" value="P:nucleosome assembly"/>
    <property type="evidence" value="ECO:0007669"/>
    <property type="project" value="TreeGrafter"/>
</dbReference>
<feature type="region of interest" description="Disordered" evidence="8">
    <location>
        <begin position="1610"/>
        <end position="1630"/>
    </location>
</feature>
<dbReference type="GO" id="GO:0006337">
    <property type="term" value="P:nucleosome disassembly"/>
    <property type="evidence" value="ECO:0007669"/>
    <property type="project" value="TreeGrafter"/>
</dbReference>
<evidence type="ECO:0000256" key="2">
    <source>
        <dbReference type="ARBA" id="ARBA00022723"/>
    </source>
</evidence>
<dbReference type="GO" id="GO:0005634">
    <property type="term" value="C:nucleus"/>
    <property type="evidence" value="ECO:0007669"/>
    <property type="project" value="TreeGrafter"/>
</dbReference>
<dbReference type="SUPFAM" id="SSF52540">
    <property type="entry name" value="P-loop containing nucleoside triphosphate hydrolases"/>
    <property type="match status" value="1"/>
</dbReference>
<dbReference type="Gene3D" id="3.40.50.300">
    <property type="entry name" value="P-loop containing nucleotide triphosphate hydrolases"/>
    <property type="match status" value="1"/>
</dbReference>
<reference evidence="10" key="5">
    <citation type="journal article" date="2021" name="G3 (Bethesda)">
        <title>Aegilops tauschii genome assembly Aet v5.0 features greater sequence contiguity and improved annotation.</title>
        <authorList>
            <person name="Wang L."/>
            <person name="Zhu T."/>
            <person name="Rodriguez J.C."/>
            <person name="Deal K.R."/>
            <person name="Dubcovsky J."/>
            <person name="McGuire P.E."/>
            <person name="Lux T."/>
            <person name="Spannagl M."/>
            <person name="Mayer K.F.X."/>
            <person name="Baldrich P."/>
            <person name="Meyers B.C."/>
            <person name="Huo N."/>
            <person name="Gu Y.Q."/>
            <person name="Zhou H."/>
            <person name="Devos K.M."/>
            <person name="Bennetzen J.L."/>
            <person name="Unver T."/>
            <person name="Budak H."/>
            <person name="Gulick P.J."/>
            <person name="Galiba G."/>
            <person name="Kalapos B."/>
            <person name="Nelson D.R."/>
            <person name="Li P."/>
            <person name="You F.M."/>
            <person name="Luo M.C."/>
            <person name="Dvorak J."/>
        </authorList>
    </citation>
    <scope>NUCLEOTIDE SEQUENCE [LARGE SCALE GENOMIC DNA]</scope>
    <source>
        <strain evidence="10">cv. AL8/78</strain>
    </source>
</reference>
<dbReference type="Pfam" id="PF17862">
    <property type="entry name" value="AAA_lid_3"/>
    <property type="match status" value="1"/>
</dbReference>
<sequence>TGRAAVPTAVWTLEAERARPPKPSLSTRSAIAPPSPLPHDASVDAEAAARRCRLTPLPEEAETPRRHLRRRADASPPGVGGGGGGGEDSDPESVRRSTRSRRAPVTLDTSPAPSPRRMRPRRGGGVAGSSGSPRRGGKGRARGQAVARVVDGEEDEEDGGGNAAWRSRLRDRAKGKAGAGRRVRTLWFQDEDEDEEGIKEEGGEEGGGLSSRGREIREGEINLTIDVSVQTHETVEGVTVVEEEGEEKGAGEEGDECDEEEEAIGVGTDLDEGNMEEVGEDDSLQGEEKPEQLDLPVLEGENGDENTDEVEFGDLGENEQLDVHHGQIAEVSNLPDEQPMELDGPDEQVEEVQQDEQMDDDPNIVLPEEALNERVGKSLISDEKRGVVDVKEGRRCGLCGGGTDGRPPKVALHDTADSENEAYEGAMPSEEPNYDIWDGFSDDPGWLGRLLGPIHDRFGIARVWVHQNCAVWSPEVYFAGLGCLKNVRAALCRGRLLKCSRCGRPGATIGCRVDRCPKTYHLPCSRTEACIFDHRKFLITCNDHRHLFQPQGDKYAELLRKMKIKKMKANIRKLSHDAWRKDIEAEEKWLENCGEDEEFLKREGKRLNRDLLRIAPVYIGGSSENDKAYGGWESVAGLSDVIQSMKEVVILPLLYPEFFSSLGLTPPRGVLLHGHPGTGKTLVVRALIGACSQGNRRIAYFARKGADCLGKYVGDAERQLRLLFQVAEKCQPSIIFFDEMDGLAPCRSRQQDQTHNSVVATLLSLLDGLKSRGSVIVIGATNRPDAIDPALRRPGRFDREIYFPLPTLEARSAILSLHTKNWPSPISGTFLSAVASQTIGYAGADLQAICTQAALNALKRTCPLQDILRFAEKGTEHGQLPLPSITVEERDWLSALAAAPPPCSQREAGIAANDLVSAPIDSYLLPCLLKPLLHLLISLCLDERIWLPSSLLKASSSIKAVVFSSMEKNNVPHTFWSSYLPSLIQQKDVGNKIVSILSSYGLTASQLGNHGSILLSQNKQHEKFDDRRLSSTCSLNKGGLAYKLAGFRALVAGAPRSGQQHLVRCLLHGFVGQTVIHKLDLATMAQEGNGDILNGLTQILLKGLHLGRCIIYMPRIDLWAVNTVHEQETEDHGHNMGTSKLASSPVESMPKCSEVWNTLVDQMGSLSASVSISVLATSELKFQDLPCGVKHFFSTHVVDECLSSSEHTVPRFSVNVDSSISWDEVLNSCALRLSHDLIQHHVQLLHDRAHNNRDEQKEVFAPMEISAPDESKSCENQESIILAKSSLYVYKRPSYPTKLATCSAQLQPSASDVKDGEEDPEKLDFHESVSRNPSSRTMKGNESLSIIAFGIQILQHPQFSKLCWVTSKLREGPCTDINGPWKGWPFNSCLLHSSTSSVKSLSEGHSVVKGKEKSLCVRGLVAVGLLAYRGVYASVMEVCAEVRKVLELLVEQIRIKILEKKSRYRYFHILSQVAYLDDIVNSWAYTFQRLHPDTRTRALGTKTASLGKSCTRECESTSYATESNVLAGPVGGFPHVQDNSAQQSHGHLVGPASCPSEMHDKPVQQGPDQLEIHSVVCNIGNDHLTSISRMDAVEHDLVCSASPDAHKGALTSADPVINDGGSGEVNNGWKMSRVTNGKEKCKPDIQRSESLSKSVEDFNNMQRAENLSACPATMDSVEVSKKTMSSESHGSGNELNTSFPLNDVGSGHSINGHMQDRRNNLSVPKSSCLYECCSSCFRAVSKVSHDILSNSVRPNKHCLTVDDMHDILSSCSLNLLATVGKWHSSQGVVGCQEEIGKKRYLEIISEHCVCQGDVSFVSRDCACHLESSAEAEASNKERHSLCGQSLSFFFKDGVLMPQDLTAGTTLHCSFKRLCVCSLPGTISMLVQIPS</sequence>
<dbReference type="GO" id="GO:0045815">
    <property type="term" value="P:transcription initiation-coupled chromatin remodeling"/>
    <property type="evidence" value="ECO:0007669"/>
    <property type="project" value="TreeGrafter"/>
</dbReference>
<accession>A0A453F7C3</accession>
<reference evidence="11" key="2">
    <citation type="journal article" date="2017" name="Nat. Plants">
        <title>The Aegilops tauschii genome reveals multiple impacts of transposons.</title>
        <authorList>
            <person name="Zhao G."/>
            <person name="Zou C."/>
            <person name="Li K."/>
            <person name="Wang K."/>
            <person name="Li T."/>
            <person name="Gao L."/>
            <person name="Zhang X."/>
            <person name="Wang H."/>
            <person name="Yang Z."/>
            <person name="Liu X."/>
            <person name="Jiang W."/>
            <person name="Mao L."/>
            <person name="Kong X."/>
            <person name="Jiao Y."/>
            <person name="Jia J."/>
        </authorList>
    </citation>
    <scope>NUCLEOTIDE SEQUENCE [LARGE SCALE GENOMIC DNA]</scope>
    <source>
        <strain evidence="11">cv. AL8/78</strain>
    </source>
</reference>
<feature type="compositionally biased region" description="Acidic residues" evidence="8">
    <location>
        <begin position="241"/>
        <end position="285"/>
    </location>
</feature>
<dbReference type="InterPro" id="IPR003593">
    <property type="entry name" value="AAA+_ATPase"/>
</dbReference>
<feature type="compositionally biased region" description="Acidic residues" evidence="8">
    <location>
        <begin position="301"/>
        <end position="311"/>
    </location>
</feature>
<name>A0A453F7C3_AEGTS</name>
<feature type="compositionally biased region" description="Basic residues" evidence="8">
    <location>
        <begin position="175"/>
        <end position="184"/>
    </location>
</feature>
<feature type="region of interest" description="Disordered" evidence="8">
    <location>
        <begin position="1309"/>
        <end position="1338"/>
    </location>
</feature>
<dbReference type="InterPro" id="IPR045199">
    <property type="entry name" value="ATAD2-like"/>
</dbReference>
<dbReference type="Gene3D" id="1.10.8.60">
    <property type="match status" value="1"/>
</dbReference>
<keyword evidence="5" id="KW-0862">Zinc</keyword>
<dbReference type="EnsemblPlants" id="AET3Gv20596800.2">
    <property type="protein sequence ID" value="AET3Gv20596800.2"/>
    <property type="gene ID" value="AET3Gv20596800"/>
</dbReference>
<evidence type="ECO:0000313" key="10">
    <source>
        <dbReference type="EnsemblPlants" id="AET3Gv20596800.2"/>
    </source>
</evidence>
<evidence type="ECO:0000256" key="4">
    <source>
        <dbReference type="ARBA" id="ARBA00022771"/>
    </source>
</evidence>
<keyword evidence="4" id="KW-0863">Zinc-finger</keyword>
<evidence type="ECO:0000256" key="7">
    <source>
        <dbReference type="ARBA" id="ARBA00023117"/>
    </source>
</evidence>
<dbReference type="Gramene" id="AET3Gv20596800.2">
    <property type="protein sequence ID" value="AET3Gv20596800.2"/>
    <property type="gene ID" value="AET3Gv20596800"/>
</dbReference>
<dbReference type="InterPro" id="IPR003959">
    <property type="entry name" value="ATPase_AAA_core"/>
</dbReference>
<keyword evidence="7" id="KW-0103">Bromodomain</keyword>
<evidence type="ECO:0000256" key="3">
    <source>
        <dbReference type="ARBA" id="ARBA00022741"/>
    </source>
</evidence>
<dbReference type="GO" id="GO:0016887">
    <property type="term" value="F:ATP hydrolysis activity"/>
    <property type="evidence" value="ECO:0007669"/>
    <property type="project" value="InterPro"/>
</dbReference>
<dbReference type="FunFam" id="3.30.40.10:FF:000739">
    <property type="entry name" value="P-loop containing nucleoside triphosphate hydrolases superfamily protein"/>
    <property type="match status" value="1"/>
</dbReference>
<dbReference type="Pfam" id="PF13771">
    <property type="entry name" value="zf-HC5HC2H"/>
    <property type="match status" value="1"/>
</dbReference>
<evidence type="ECO:0000256" key="1">
    <source>
        <dbReference type="ARBA" id="ARBA00006914"/>
    </source>
</evidence>
<dbReference type="InterPro" id="IPR027417">
    <property type="entry name" value="P-loop_NTPase"/>
</dbReference>
<keyword evidence="11" id="KW-1185">Reference proteome</keyword>
<dbReference type="Gene3D" id="3.30.40.10">
    <property type="entry name" value="Zinc/RING finger domain, C3HC4 (zinc finger)"/>
    <property type="match status" value="1"/>
</dbReference>
<dbReference type="InterPro" id="IPR003960">
    <property type="entry name" value="ATPase_AAA_CS"/>
</dbReference>
<dbReference type="Pfam" id="PF00004">
    <property type="entry name" value="AAA"/>
    <property type="match status" value="1"/>
</dbReference>
<protein>
    <recommendedName>
        <fullName evidence="9">PHD-type domain-containing protein</fullName>
    </recommendedName>
</protein>
<dbReference type="Proteomes" id="UP000015105">
    <property type="component" value="Chromosome 3D"/>
</dbReference>
<dbReference type="GO" id="GO:0005524">
    <property type="term" value="F:ATP binding"/>
    <property type="evidence" value="ECO:0007669"/>
    <property type="project" value="UniProtKB-KW"/>
</dbReference>
<evidence type="ECO:0000256" key="5">
    <source>
        <dbReference type="ARBA" id="ARBA00022833"/>
    </source>
</evidence>
<dbReference type="SMART" id="SM00382">
    <property type="entry name" value="AAA"/>
    <property type="match status" value="1"/>
</dbReference>
<evidence type="ECO:0000313" key="11">
    <source>
        <dbReference type="Proteomes" id="UP000015105"/>
    </source>
</evidence>